<dbReference type="SUPFAM" id="SSF55961">
    <property type="entry name" value="Bet v1-like"/>
    <property type="match status" value="1"/>
</dbReference>
<dbReference type="InterPro" id="IPR013538">
    <property type="entry name" value="ASHA1/2-like_C"/>
</dbReference>
<protein>
    <recommendedName>
        <fullName evidence="2">Activator of Hsp90 ATPase homologue 1/2-like C-terminal domain-containing protein</fullName>
    </recommendedName>
</protein>
<dbReference type="AlphaFoldDB" id="K0JX06"/>
<reference evidence="3 4" key="1">
    <citation type="journal article" date="2012" name="BMC Genomics">
        <title>Complete genome sequence of Saccharothrix espanaensis DSM 44229T and comparison to the other completely sequenced Pseudonocardiaceae.</title>
        <authorList>
            <person name="Strobel T."/>
            <person name="Al-Dilaimi A."/>
            <person name="Blom J."/>
            <person name="Gessner A."/>
            <person name="Kalinowski J."/>
            <person name="Luzhetska M."/>
            <person name="Puhler A."/>
            <person name="Szczepanowski R."/>
            <person name="Bechthold A."/>
            <person name="Ruckert C."/>
        </authorList>
    </citation>
    <scope>NUCLEOTIDE SEQUENCE [LARGE SCALE GENOMIC DNA]</scope>
    <source>
        <strain evidence="4">ATCC 51144 / DSM 44229 / JCM 9112 / NBRC 15066 / NRRL 15764</strain>
    </source>
</reference>
<evidence type="ECO:0000313" key="4">
    <source>
        <dbReference type="Proteomes" id="UP000006281"/>
    </source>
</evidence>
<organism evidence="3 4">
    <name type="scientific">Saccharothrix espanaensis (strain ATCC 51144 / DSM 44229 / JCM 9112 / NBRC 15066 / NRRL 15764)</name>
    <dbReference type="NCBI Taxonomy" id="1179773"/>
    <lineage>
        <taxon>Bacteria</taxon>
        <taxon>Bacillati</taxon>
        <taxon>Actinomycetota</taxon>
        <taxon>Actinomycetes</taxon>
        <taxon>Pseudonocardiales</taxon>
        <taxon>Pseudonocardiaceae</taxon>
        <taxon>Saccharothrix</taxon>
    </lineage>
</organism>
<dbReference type="CDD" id="cd08899">
    <property type="entry name" value="SRPBCC_CalC_Aha1-like_6"/>
    <property type="match status" value="1"/>
</dbReference>
<dbReference type="BioCyc" id="SESP1179773:BN6_RS12725-MONOMER"/>
<dbReference type="InterPro" id="IPR023393">
    <property type="entry name" value="START-like_dom_sf"/>
</dbReference>
<keyword evidence="4" id="KW-1185">Reference proteome</keyword>
<dbReference type="EMBL" id="HE804045">
    <property type="protein sequence ID" value="CCH29937.1"/>
    <property type="molecule type" value="Genomic_DNA"/>
</dbReference>
<dbReference type="RefSeq" id="WP_015100049.1">
    <property type="nucleotide sequence ID" value="NC_019673.1"/>
</dbReference>
<evidence type="ECO:0000256" key="1">
    <source>
        <dbReference type="ARBA" id="ARBA00006817"/>
    </source>
</evidence>
<proteinExistence type="inferred from homology"/>
<dbReference type="Gene3D" id="3.30.530.20">
    <property type="match status" value="1"/>
</dbReference>
<dbReference type="STRING" id="1179773.BN6_26240"/>
<gene>
    <name evidence="3" type="ordered locus">BN6_26240</name>
</gene>
<evidence type="ECO:0000313" key="3">
    <source>
        <dbReference type="EMBL" id="CCH29937.1"/>
    </source>
</evidence>
<dbReference type="OrthoDB" id="8117292at2"/>
<evidence type="ECO:0000259" key="2">
    <source>
        <dbReference type="Pfam" id="PF08327"/>
    </source>
</evidence>
<name>K0JX06_SACES</name>
<dbReference type="Pfam" id="PF08327">
    <property type="entry name" value="AHSA1"/>
    <property type="match status" value="1"/>
</dbReference>
<dbReference type="eggNOG" id="COG3832">
    <property type="taxonomic scope" value="Bacteria"/>
</dbReference>
<dbReference type="PATRIC" id="fig|1179773.3.peg.2622"/>
<comment type="similarity">
    <text evidence="1">Belongs to the AHA1 family.</text>
</comment>
<dbReference type="Proteomes" id="UP000006281">
    <property type="component" value="Chromosome"/>
</dbReference>
<feature type="domain" description="Activator of Hsp90 ATPase homologue 1/2-like C-terminal" evidence="2">
    <location>
        <begin position="30"/>
        <end position="121"/>
    </location>
</feature>
<accession>K0JX06</accession>
<dbReference type="KEGG" id="sesp:BN6_26240"/>
<sequence length="200" mass="21626">MTDIADQLKAVHRAVRRGETMGVLLSRTYDARADDVWDALTDPERLKRWFLPISGRLEVGGSFQLEGNAGGDILACDRPALLRVTFGGPDSIVELRLTEHDERTQVELEHTVPLEFAPNGGGALWVGPGWDGGFLALGLHLSGEVQGDPVEAANSPEVQRFNLESIAVWEAVIRESGTATEEELAEAVGVSKAQFAPDLV</sequence>
<dbReference type="HOGENOM" id="CLU_108923_0_0_11"/>